<dbReference type="RefSeq" id="WP_344809375.1">
    <property type="nucleotide sequence ID" value="NZ_BAABBO010000021.1"/>
</dbReference>
<proteinExistence type="predicted"/>
<name>A0ABP7Q727_9GAMM</name>
<organism evidence="1 2">
    <name type="scientific">Allohahella marinimesophila</name>
    <dbReference type="NCBI Taxonomy" id="1054972"/>
    <lineage>
        <taxon>Bacteria</taxon>
        <taxon>Pseudomonadati</taxon>
        <taxon>Pseudomonadota</taxon>
        <taxon>Gammaproteobacteria</taxon>
        <taxon>Oceanospirillales</taxon>
        <taxon>Hahellaceae</taxon>
        <taxon>Allohahella</taxon>
    </lineage>
</organism>
<evidence type="ECO:0000313" key="1">
    <source>
        <dbReference type="EMBL" id="GAA3977650.1"/>
    </source>
</evidence>
<evidence type="ECO:0000313" key="2">
    <source>
        <dbReference type="Proteomes" id="UP001501337"/>
    </source>
</evidence>
<comment type="caution">
    <text evidence="1">The sequence shown here is derived from an EMBL/GenBank/DDBJ whole genome shotgun (WGS) entry which is preliminary data.</text>
</comment>
<dbReference type="Proteomes" id="UP001501337">
    <property type="component" value="Unassembled WGS sequence"/>
</dbReference>
<reference evidence="2" key="1">
    <citation type="journal article" date="2019" name="Int. J. Syst. Evol. Microbiol.">
        <title>The Global Catalogue of Microorganisms (GCM) 10K type strain sequencing project: providing services to taxonomists for standard genome sequencing and annotation.</title>
        <authorList>
            <consortium name="The Broad Institute Genomics Platform"/>
            <consortium name="The Broad Institute Genome Sequencing Center for Infectious Disease"/>
            <person name="Wu L."/>
            <person name="Ma J."/>
        </authorList>
    </citation>
    <scope>NUCLEOTIDE SEQUENCE [LARGE SCALE GENOMIC DNA]</scope>
    <source>
        <strain evidence="2">JCM 17555</strain>
    </source>
</reference>
<accession>A0ABP7Q727</accession>
<keyword evidence="2" id="KW-1185">Reference proteome</keyword>
<dbReference type="EMBL" id="BAABBO010000021">
    <property type="protein sequence ID" value="GAA3977650.1"/>
    <property type="molecule type" value="Genomic_DNA"/>
</dbReference>
<sequence>MIEICILDFDSRAAVTLAKELARLKYQAEVDHALYLSLVNRAVNAFRKEVSIYDLEKDLINIRSINKQRKFILLTVIPIYELIELDIHVYSQFVWDNILVYDYKLRKGLQRRKDIEATYRFIAEIVAKYNVQASGRVAVLGEDLEDIAVGYTAGAYVILNAIRWTQWSYQTSATAVGMTPDLVLTSIDQLAGFLENPKNYFPALEYLVANVRGPTVDICGLRYEQIPSEGPVIYSAGRFFPRDMSFQARRDSHLLTRCIISSRTDEHYKKAVLQTVVGFLNLNYPKLNKRDRQLIIAPILPRLVEGLSNSRFIEQVKEFDNSADQGFKIANNFRVESDTIFSSSSTNFPEDYPDVDESDLEAYYNNFDVDEQNVEGNTLIIVVELITSPRILVSLDRKLKKAGAKGVKWLALATTVNYPHSELARNRHLNSEQEL</sequence>
<protein>
    <submittedName>
        <fullName evidence="1">Uncharacterized protein</fullName>
    </submittedName>
</protein>
<gene>
    <name evidence="1" type="ORF">GCM10022278_38010</name>
</gene>